<evidence type="ECO:0000313" key="2">
    <source>
        <dbReference type="WBParaSite" id="L893_g944.t1"/>
    </source>
</evidence>
<keyword evidence="1" id="KW-1185">Reference proteome</keyword>
<accession>A0A1I8AVD4</accession>
<proteinExistence type="predicted"/>
<sequence length="140" mass="15904">MTGARTQRRLLLDEARQSGKVARADTSTRFSTIALPADGGQASQMRWADLRDPHMISNVRHSVFLSLYRDARHGGRYYNTAVDLVATILSQRRFNRTTIRPFADRERDGWPPALAGCAVKQNIKESSLNCRFLYDFDASR</sequence>
<name>A0A1I8AVD4_9BILA</name>
<dbReference type="Proteomes" id="UP000095287">
    <property type="component" value="Unplaced"/>
</dbReference>
<evidence type="ECO:0000313" key="1">
    <source>
        <dbReference type="Proteomes" id="UP000095287"/>
    </source>
</evidence>
<organism evidence="1 2">
    <name type="scientific">Steinernema glaseri</name>
    <dbReference type="NCBI Taxonomy" id="37863"/>
    <lineage>
        <taxon>Eukaryota</taxon>
        <taxon>Metazoa</taxon>
        <taxon>Ecdysozoa</taxon>
        <taxon>Nematoda</taxon>
        <taxon>Chromadorea</taxon>
        <taxon>Rhabditida</taxon>
        <taxon>Tylenchina</taxon>
        <taxon>Panagrolaimomorpha</taxon>
        <taxon>Strongyloidoidea</taxon>
        <taxon>Steinernematidae</taxon>
        <taxon>Steinernema</taxon>
    </lineage>
</organism>
<protein>
    <submittedName>
        <fullName evidence="2">Transposase</fullName>
    </submittedName>
</protein>
<reference evidence="2" key="1">
    <citation type="submission" date="2016-11" db="UniProtKB">
        <authorList>
            <consortium name="WormBaseParasite"/>
        </authorList>
    </citation>
    <scope>IDENTIFICATION</scope>
</reference>
<dbReference type="AlphaFoldDB" id="A0A1I8AVD4"/>
<dbReference type="WBParaSite" id="L893_g944.t1">
    <property type="protein sequence ID" value="L893_g944.t1"/>
    <property type="gene ID" value="L893_g944"/>
</dbReference>